<dbReference type="RefSeq" id="WP_193530252.1">
    <property type="nucleotide sequence ID" value="NZ_JADCJZ010000003.1"/>
</dbReference>
<name>A0ABR9QU78_9ACTN</name>
<accession>A0ABR9QU78</accession>
<protein>
    <submittedName>
        <fullName evidence="1">Uncharacterized protein</fullName>
    </submittedName>
</protein>
<comment type="caution">
    <text evidence="1">The sequence shown here is derived from an EMBL/GenBank/DDBJ whole genome shotgun (WGS) entry which is preliminary data.</text>
</comment>
<evidence type="ECO:0000313" key="2">
    <source>
        <dbReference type="Proteomes" id="UP001194273"/>
    </source>
</evidence>
<dbReference type="Proteomes" id="UP001194273">
    <property type="component" value="Unassembled WGS sequence"/>
</dbReference>
<evidence type="ECO:0000313" key="1">
    <source>
        <dbReference type="EMBL" id="MBE5024626.1"/>
    </source>
</evidence>
<sequence length="105" mass="11701">MGFFGGNYQVLKVGAFGGETVVLDNVTRDEAERYVRDNSGAFGAGDYRVVEKGARFFGGSYRVVKKGFLSDEVVLDNVDESTAERYVREHSGFLGNGDYVIEKRW</sequence>
<organism evidence="1 2">
    <name type="scientific">Thermophilibacter gallinarum</name>
    <dbReference type="NCBI Taxonomy" id="2779357"/>
    <lineage>
        <taxon>Bacteria</taxon>
        <taxon>Bacillati</taxon>
        <taxon>Actinomycetota</taxon>
        <taxon>Coriobacteriia</taxon>
        <taxon>Coriobacteriales</taxon>
        <taxon>Atopobiaceae</taxon>
        <taxon>Thermophilibacter</taxon>
    </lineage>
</organism>
<reference evidence="1 2" key="1">
    <citation type="submission" date="2020-10" db="EMBL/GenBank/DDBJ databases">
        <title>ChiBAC.</title>
        <authorList>
            <person name="Zenner C."/>
            <person name="Hitch T.C.A."/>
            <person name="Clavel T."/>
        </authorList>
    </citation>
    <scope>NUCLEOTIDE SEQUENCE [LARGE SCALE GENOMIC DNA]</scope>
    <source>
        <strain evidence="1 2">DSM 107455</strain>
    </source>
</reference>
<gene>
    <name evidence="1" type="ORF">INF26_07150</name>
</gene>
<keyword evidence="2" id="KW-1185">Reference proteome</keyword>
<dbReference type="EMBL" id="JADCJZ010000003">
    <property type="protein sequence ID" value="MBE5024626.1"/>
    <property type="molecule type" value="Genomic_DNA"/>
</dbReference>
<proteinExistence type="predicted"/>